<proteinExistence type="predicted"/>
<accession>A0A161PA92</accession>
<gene>
    <name evidence="1" type="ORF">AZF04_09565</name>
</gene>
<dbReference type="AlphaFoldDB" id="A0A161PA92"/>
<reference evidence="1" key="1">
    <citation type="submission" date="2016-02" db="EMBL/GenBank/DDBJ databases">
        <title>Genome sequence of Bacillus trypoxylicola KCTC 13244(T).</title>
        <authorList>
            <person name="Jeong H."/>
            <person name="Park S.-H."/>
            <person name="Choi S.-K."/>
        </authorList>
    </citation>
    <scope>NUCLEOTIDE SEQUENCE [LARGE SCALE GENOMIC DNA]</scope>
    <source>
        <strain evidence="1">KCTC 13244</strain>
    </source>
</reference>
<evidence type="ECO:0000313" key="2">
    <source>
        <dbReference type="Proteomes" id="UP000075806"/>
    </source>
</evidence>
<organism evidence="1 2">
    <name type="scientific">Alkalihalobacillus trypoxylicola</name>
    <dbReference type="NCBI Taxonomy" id="519424"/>
    <lineage>
        <taxon>Bacteria</taxon>
        <taxon>Bacillati</taxon>
        <taxon>Bacillota</taxon>
        <taxon>Bacilli</taxon>
        <taxon>Bacillales</taxon>
        <taxon>Bacillaceae</taxon>
        <taxon>Alkalihalobacillus</taxon>
    </lineage>
</organism>
<protein>
    <submittedName>
        <fullName evidence="1">Uncharacterized protein</fullName>
    </submittedName>
</protein>
<keyword evidence="2" id="KW-1185">Reference proteome</keyword>
<dbReference type="Proteomes" id="UP000075806">
    <property type="component" value="Unassembled WGS sequence"/>
</dbReference>
<sequence length="76" mass="8737">MLNIRHQGKVYEVVGFETVISDRIRVETCYAIHGSSILQEGYVYYKKDDILIHLRDVINATSDTLKLILSKRGIKV</sequence>
<name>A0A161PA92_9BACI</name>
<dbReference type="EMBL" id="LTAO01000034">
    <property type="protein sequence ID" value="KYG28141.1"/>
    <property type="molecule type" value="Genomic_DNA"/>
</dbReference>
<evidence type="ECO:0000313" key="1">
    <source>
        <dbReference type="EMBL" id="KYG28141.1"/>
    </source>
</evidence>
<dbReference type="STRING" id="519424.AZF04_09565"/>
<dbReference type="RefSeq" id="WP_061949564.1">
    <property type="nucleotide sequence ID" value="NZ_LTAO01000034.1"/>
</dbReference>
<comment type="caution">
    <text evidence="1">The sequence shown here is derived from an EMBL/GenBank/DDBJ whole genome shotgun (WGS) entry which is preliminary data.</text>
</comment>